<feature type="domain" description="F-box" evidence="1">
    <location>
        <begin position="62"/>
        <end position="112"/>
    </location>
</feature>
<reference evidence="2" key="1">
    <citation type="submission" date="2020-11" db="EMBL/GenBank/DDBJ databases">
        <authorList>
            <consortium name="DOE Joint Genome Institute"/>
            <person name="Ahrendt S."/>
            <person name="Riley R."/>
            <person name="Andreopoulos W."/>
            <person name="Labutti K."/>
            <person name="Pangilinan J."/>
            <person name="Ruiz-Duenas F.J."/>
            <person name="Barrasa J.M."/>
            <person name="Sanchez-Garcia M."/>
            <person name="Camarero S."/>
            <person name="Miyauchi S."/>
            <person name="Serrano A."/>
            <person name="Linde D."/>
            <person name="Babiker R."/>
            <person name="Drula E."/>
            <person name="Ayuso-Fernandez I."/>
            <person name="Pacheco R."/>
            <person name="Padilla G."/>
            <person name="Ferreira P."/>
            <person name="Barriuso J."/>
            <person name="Kellner H."/>
            <person name="Castanera R."/>
            <person name="Alfaro M."/>
            <person name="Ramirez L."/>
            <person name="Pisabarro A.G."/>
            <person name="Kuo A."/>
            <person name="Tritt A."/>
            <person name="Lipzen A."/>
            <person name="He G."/>
            <person name="Yan M."/>
            <person name="Ng V."/>
            <person name="Cullen D."/>
            <person name="Martin F."/>
            <person name="Rosso M.-N."/>
            <person name="Henrissat B."/>
            <person name="Hibbett D."/>
            <person name="Martinez A.T."/>
            <person name="Grigoriev I.V."/>
        </authorList>
    </citation>
    <scope>NUCLEOTIDE SEQUENCE</scope>
    <source>
        <strain evidence="2">CBS 506.95</strain>
    </source>
</reference>
<name>A0A9P6JW47_9AGAR</name>
<dbReference type="CDD" id="cd09917">
    <property type="entry name" value="F-box_SF"/>
    <property type="match status" value="1"/>
</dbReference>
<dbReference type="InterPro" id="IPR036047">
    <property type="entry name" value="F-box-like_dom_sf"/>
</dbReference>
<dbReference type="Gene3D" id="1.20.1280.50">
    <property type="match status" value="1"/>
</dbReference>
<evidence type="ECO:0000313" key="2">
    <source>
        <dbReference type="EMBL" id="KAF9535201.1"/>
    </source>
</evidence>
<dbReference type="SUPFAM" id="SSF81383">
    <property type="entry name" value="F-box domain"/>
    <property type="match status" value="1"/>
</dbReference>
<accession>A0A9P6JW47</accession>
<dbReference type="SMART" id="SM00256">
    <property type="entry name" value="FBOX"/>
    <property type="match status" value="1"/>
</dbReference>
<protein>
    <recommendedName>
        <fullName evidence="1">F-box domain-containing protein</fullName>
    </recommendedName>
</protein>
<dbReference type="InterPro" id="IPR001810">
    <property type="entry name" value="F-box_dom"/>
</dbReference>
<dbReference type="PROSITE" id="PS50181">
    <property type="entry name" value="FBOX"/>
    <property type="match status" value="1"/>
</dbReference>
<organism evidence="2 3">
    <name type="scientific">Crepidotus variabilis</name>
    <dbReference type="NCBI Taxonomy" id="179855"/>
    <lineage>
        <taxon>Eukaryota</taxon>
        <taxon>Fungi</taxon>
        <taxon>Dikarya</taxon>
        <taxon>Basidiomycota</taxon>
        <taxon>Agaricomycotina</taxon>
        <taxon>Agaricomycetes</taxon>
        <taxon>Agaricomycetidae</taxon>
        <taxon>Agaricales</taxon>
        <taxon>Agaricineae</taxon>
        <taxon>Crepidotaceae</taxon>
        <taxon>Crepidotus</taxon>
    </lineage>
</organism>
<dbReference type="Proteomes" id="UP000807306">
    <property type="component" value="Unassembled WGS sequence"/>
</dbReference>
<dbReference type="InterPro" id="IPR032675">
    <property type="entry name" value="LRR_dom_sf"/>
</dbReference>
<dbReference type="EMBL" id="MU157825">
    <property type="protein sequence ID" value="KAF9535201.1"/>
    <property type="molecule type" value="Genomic_DNA"/>
</dbReference>
<proteinExistence type="predicted"/>
<gene>
    <name evidence="2" type="ORF">CPB83DRAFT_843654</name>
</gene>
<dbReference type="Pfam" id="PF12937">
    <property type="entry name" value="F-box-like"/>
    <property type="match status" value="1"/>
</dbReference>
<dbReference type="Gene3D" id="3.80.10.10">
    <property type="entry name" value="Ribonuclease Inhibitor"/>
    <property type="match status" value="1"/>
</dbReference>
<evidence type="ECO:0000259" key="1">
    <source>
        <dbReference type="PROSITE" id="PS50181"/>
    </source>
</evidence>
<evidence type="ECO:0000313" key="3">
    <source>
        <dbReference type="Proteomes" id="UP000807306"/>
    </source>
</evidence>
<sequence>MDSILHHLENTNNAPTTQQQAWLESERLLLRSKKIVLEQEMAEFRLQFAAIERQCNQYTRVLSPIRRFPNEILLEIFNKLSSSDHRSVLSVSQVCHGWREVIHDIHSLWTEVTIPLPGHRNQPKDVYQFLQQVEHYALYAGGTPISLTIGNISESIVDSLLYEIFEEDSDGLSVPVCWSHMSIYTTKLLNFSRLALGHYEALGRDTTDLTSLAITASIFDDIYAGLEDVLDLTQFPELRSFRFDIRNPSSLDNRVLINWNILTFLTLRSRKSCVEYLEIISRCPALETLDITPDVIEEDLVQGPLVTLAKLRKLIITTEYQPITIIERLLCPALEDVAFTFGGFTGINDLSITHFLERLSAGRLHRLQCSGDALFAFLEKRDKIPSLLSLKVTAPFGEVEGGLSSIFNELTQAYDDEHRFFNLLEEMEFQDYPPFSPGGMMSCATMIESHIMGSETHPEAKNPRLRFVFTYTERPQLNEPTNLIHILTRYQEMGILSGLF</sequence>
<dbReference type="AlphaFoldDB" id="A0A9P6JW47"/>
<comment type="caution">
    <text evidence="2">The sequence shown here is derived from an EMBL/GenBank/DDBJ whole genome shotgun (WGS) entry which is preliminary data.</text>
</comment>
<keyword evidence="3" id="KW-1185">Reference proteome</keyword>